<dbReference type="NCBIfam" id="NF033779">
    <property type="entry name" value="Tim44_TimA_adap"/>
    <property type="match status" value="1"/>
</dbReference>
<dbReference type="GO" id="GO:0030150">
    <property type="term" value="P:protein import into mitochondrial matrix"/>
    <property type="evidence" value="ECO:0007669"/>
    <property type="project" value="TreeGrafter"/>
</dbReference>
<gene>
    <name evidence="10" type="ORF">MNBD_ALPHA03-252</name>
</gene>
<reference evidence="10" key="1">
    <citation type="submission" date="2018-06" db="EMBL/GenBank/DDBJ databases">
        <authorList>
            <person name="Zhirakovskaya E."/>
        </authorList>
    </citation>
    <scope>NUCLEOTIDE SEQUENCE</scope>
</reference>
<evidence type="ECO:0000256" key="1">
    <source>
        <dbReference type="ARBA" id="ARBA00004273"/>
    </source>
</evidence>
<sequence length="239" mass="27136">MQTETESVELIVILALVAVFILFQLRRTLGKKTGYDPTKDQPEDKGAAYGDQNDDRRHQNKADDENDIYAILPDEEQIEPPVNLGLPKSSPFYAVVEKIHQLDPSFNVLSFFDGAEYAYGLILNAFWSKDRKTLRSMLSRQVYNQFSGAIDAMEKKKLRYENKLMDVEKIDLLDVTLTGSLAEVTVEFTSHMIMSTRDADDKIIEGDADRAIKISDIWTFCRDVKSADPNWTLVATRTG</sequence>
<feature type="transmembrane region" description="Helical" evidence="8">
    <location>
        <begin position="6"/>
        <end position="25"/>
    </location>
</feature>
<dbReference type="Pfam" id="PF04280">
    <property type="entry name" value="Tim44"/>
    <property type="match status" value="1"/>
</dbReference>
<keyword evidence="4" id="KW-0809">Transit peptide</keyword>
<comment type="similarity">
    <text evidence="2">Belongs to the Tim44 family.</text>
</comment>
<evidence type="ECO:0000256" key="5">
    <source>
        <dbReference type="ARBA" id="ARBA00023128"/>
    </source>
</evidence>
<accession>A0A3B1BBC7</accession>
<evidence type="ECO:0000256" key="2">
    <source>
        <dbReference type="ARBA" id="ARBA00009597"/>
    </source>
</evidence>
<keyword evidence="6 8" id="KW-0472">Membrane</keyword>
<dbReference type="PANTHER" id="PTHR10721">
    <property type="entry name" value="MITOCHONDRIAL IMPORT INNER MEMBRANE TRANSLOCASE SUBUNIT TIM44"/>
    <property type="match status" value="1"/>
</dbReference>
<evidence type="ECO:0000256" key="3">
    <source>
        <dbReference type="ARBA" id="ARBA00022792"/>
    </source>
</evidence>
<dbReference type="InterPro" id="IPR007379">
    <property type="entry name" value="Tim44-like_dom"/>
</dbReference>
<evidence type="ECO:0000313" key="10">
    <source>
        <dbReference type="EMBL" id="VAX08708.1"/>
    </source>
</evidence>
<feature type="compositionally biased region" description="Basic and acidic residues" evidence="7">
    <location>
        <begin position="33"/>
        <end position="46"/>
    </location>
</feature>
<keyword evidence="3" id="KW-0999">Mitochondrion inner membrane</keyword>
<dbReference type="Gene3D" id="3.10.450.240">
    <property type="match status" value="1"/>
</dbReference>
<feature type="region of interest" description="Disordered" evidence="7">
    <location>
        <begin position="33"/>
        <end position="63"/>
    </location>
</feature>
<evidence type="ECO:0000256" key="4">
    <source>
        <dbReference type="ARBA" id="ARBA00022946"/>
    </source>
</evidence>
<dbReference type="AlphaFoldDB" id="A0A3B1BBC7"/>
<dbReference type="SMART" id="SM00978">
    <property type="entry name" value="Tim44"/>
    <property type="match status" value="1"/>
</dbReference>
<keyword evidence="5" id="KW-0496">Mitochondrion</keyword>
<evidence type="ECO:0000256" key="6">
    <source>
        <dbReference type="ARBA" id="ARBA00023136"/>
    </source>
</evidence>
<protein>
    <recommendedName>
        <fullName evidence="9">Tim44-like domain-containing protein</fullName>
    </recommendedName>
</protein>
<feature type="compositionally biased region" description="Basic and acidic residues" evidence="7">
    <location>
        <begin position="53"/>
        <end position="63"/>
    </location>
</feature>
<keyword evidence="8" id="KW-1133">Transmembrane helix</keyword>
<proteinExistence type="inferred from homology"/>
<evidence type="ECO:0000256" key="7">
    <source>
        <dbReference type="SAM" id="MobiDB-lite"/>
    </source>
</evidence>
<organism evidence="10">
    <name type="scientific">hydrothermal vent metagenome</name>
    <dbReference type="NCBI Taxonomy" id="652676"/>
    <lineage>
        <taxon>unclassified sequences</taxon>
        <taxon>metagenomes</taxon>
        <taxon>ecological metagenomes</taxon>
    </lineage>
</organism>
<keyword evidence="8" id="KW-0812">Transmembrane</keyword>
<evidence type="ECO:0000259" key="9">
    <source>
        <dbReference type="SMART" id="SM00978"/>
    </source>
</evidence>
<name>A0A3B1BBC7_9ZZZZ</name>
<evidence type="ECO:0000256" key="8">
    <source>
        <dbReference type="SAM" id="Phobius"/>
    </source>
</evidence>
<feature type="domain" description="Tim44-like" evidence="9">
    <location>
        <begin position="92"/>
        <end position="238"/>
    </location>
</feature>
<dbReference type="GO" id="GO:0005743">
    <property type="term" value="C:mitochondrial inner membrane"/>
    <property type="evidence" value="ECO:0007669"/>
    <property type="project" value="UniProtKB-SubCell"/>
</dbReference>
<comment type="subcellular location">
    <subcellularLocation>
        <location evidence="1">Mitochondrion inner membrane</location>
    </subcellularLocation>
</comment>
<dbReference type="InterPro" id="IPR039544">
    <property type="entry name" value="Tim44-like"/>
</dbReference>
<dbReference type="GO" id="GO:0051087">
    <property type="term" value="F:protein-folding chaperone binding"/>
    <property type="evidence" value="ECO:0007669"/>
    <property type="project" value="TreeGrafter"/>
</dbReference>
<dbReference type="InterPro" id="IPR032710">
    <property type="entry name" value="NTF2-like_dom_sf"/>
</dbReference>
<dbReference type="SUPFAM" id="SSF54427">
    <property type="entry name" value="NTF2-like"/>
    <property type="match status" value="1"/>
</dbReference>
<dbReference type="PANTHER" id="PTHR10721:SF1">
    <property type="entry name" value="MITOCHONDRIAL IMPORT INNER MEMBRANE TRANSLOCASE SUBUNIT TIM44"/>
    <property type="match status" value="1"/>
</dbReference>
<dbReference type="EMBL" id="UOFW01000244">
    <property type="protein sequence ID" value="VAX08708.1"/>
    <property type="molecule type" value="Genomic_DNA"/>
</dbReference>